<organism evidence="2 3">
    <name type="scientific">Batillaria attramentaria</name>
    <dbReference type="NCBI Taxonomy" id="370345"/>
    <lineage>
        <taxon>Eukaryota</taxon>
        <taxon>Metazoa</taxon>
        <taxon>Spiralia</taxon>
        <taxon>Lophotrochozoa</taxon>
        <taxon>Mollusca</taxon>
        <taxon>Gastropoda</taxon>
        <taxon>Caenogastropoda</taxon>
        <taxon>Sorbeoconcha</taxon>
        <taxon>Cerithioidea</taxon>
        <taxon>Batillariidae</taxon>
        <taxon>Batillaria</taxon>
    </lineage>
</organism>
<gene>
    <name evidence="2" type="ORF">BaRGS_00025908</name>
</gene>
<dbReference type="AlphaFoldDB" id="A0ABD0K7E5"/>
<name>A0ABD0K7E5_9CAEN</name>
<dbReference type="Proteomes" id="UP001519460">
    <property type="component" value="Unassembled WGS sequence"/>
</dbReference>
<proteinExistence type="predicted"/>
<protein>
    <submittedName>
        <fullName evidence="2">Uncharacterized protein</fullName>
    </submittedName>
</protein>
<dbReference type="EMBL" id="JACVVK020000237">
    <property type="protein sequence ID" value="KAK7482875.1"/>
    <property type="molecule type" value="Genomic_DNA"/>
</dbReference>
<feature type="region of interest" description="Disordered" evidence="1">
    <location>
        <begin position="116"/>
        <end position="139"/>
    </location>
</feature>
<evidence type="ECO:0000256" key="1">
    <source>
        <dbReference type="SAM" id="MobiDB-lite"/>
    </source>
</evidence>
<evidence type="ECO:0000313" key="2">
    <source>
        <dbReference type="EMBL" id="KAK7482875.1"/>
    </source>
</evidence>
<reference evidence="2 3" key="1">
    <citation type="journal article" date="2023" name="Sci. Data">
        <title>Genome assembly of the Korean intertidal mud-creeper Batillaria attramentaria.</title>
        <authorList>
            <person name="Patra A.K."/>
            <person name="Ho P.T."/>
            <person name="Jun S."/>
            <person name="Lee S.J."/>
            <person name="Kim Y."/>
            <person name="Won Y.J."/>
        </authorList>
    </citation>
    <scope>NUCLEOTIDE SEQUENCE [LARGE SCALE GENOMIC DNA]</scope>
    <source>
        <strain evidence="2">Wonlab-2016</strain>
    </source>
</reference>
<accession>A0ABD0K7E5</accession>
<keyword evidence="3" id="KW-1185">Reference proteome</keyword>
<comment type="caution">
    <text evidence="2">The sequence shown here is derived from an EMBL/GenBank/DDBJ whole genome shotgun (WGS) entry which is preliminary data.</text>
</comment>
<evidence type="ECO:0000313" key="3">
    <source>
        <dbReference type="Proteomes" id="UP001519460"/>
    </source>
</evidence>
<sequence>MRRHHSRQRAGKAGILTQDKMKPYTKPTKSAVSIRYRLTAIHHRKLRAVTGKISSPSCRIKQRNLQQEKRLRLSKNPAISRFLEWLRLSLIGARMRVKCSALKRSVQRNLVKYADQRKAPKRPKRTPCCAQGPQLQMIR</sequence>